<dbReference type="InterPro" id="IPR027417">
    <property type="entry name" value="P-loop_NTPase"/>
</dbReference>
<evidence type="ECO:0008006" key="3">
    <source>
        <dbReference type="Google" id="ProtNLM"/>
    </source>
</evidence>
<dbReference type="AlphaFoldDB" id="A0AAJ5QMF5"/>
<organism evidence="1 2">
    <name type="scientific">Pantoea piersonii</name>
    <dbReference type="NCBI Taxonomy" id="2364647"/>
    <lineage>
        <taxon>Bacteria</taxon>
        <taxon>Pseudomonadati</taxon>
        <taxon>Pseudomonadota</taxon>
        <taxon>Gammaproteobacteria</taxon>
        <taxon>Enterobacterales</taxon>
        <taxon>Erwiniaceae</taxon>
        <taxon>Pantoea</taxon>
    </lineage>
</organism>
<dbReference type="Proteomes" id="UP001211544">
    <property type="component" value="Plasmid pGABEKP28_1"/>
</dbReference>
<keyword evidence="1" id="KW-0614">Plasmid</keyword>
<dbReference type="PANTHER" id="PTHR37816:SF3">
    <property type="entry name" value="MODULATES DNA TOPOLOGY"/>
    <property type="match status" value="1"/>
</dbReference>
<protein>
    <recommendedName>
        <fullName evidence="3">Adenylate kinase</fullName>
    </recommendedName>
</protein>
<geneLocation type="plasmid" evidence="1 2">
    <name>pGABEKP28_1</name>
</geneLocation>
<accession>A0AAJ5QMF5</accession>
<proteinExistence type="predicted"/>
<evidence type="ECO:0000313" key="2">
    <source>
        <dbReference type="Proteomes" id="UP001211544"/>
    </source>
</evidence>
<dbReference type="EMBL" id="CP104759">
    <property type="protein sequence ID" value="WBG93147.1"/>
    <property type="molecule type" value="Genomic_DNA"/>
</dbReference>
<dbReference type="PANTHER" id="PTHR37816">
    <property type="entry name" value="YALI0E33011P"/>
    <property type="match status" value="1"/>
</dbReference>
<sequence length="166" mass="18523">MSNNVKRVLIMGNSGSGKSWLAARLSALTNLPVTDLDTLNWESEGYGKARKKADVLNDVQAIANQDRWIIEGIYGWIAATVALYATQVIWLTPDSTECVENIKARGIRNNGSPEEFAALLEWASSYETRTGSSSYEGHLKVFSKVSPDSQIKLTSREEMHRFLIQR</sequence>
<keyword evidence="2" id="KW-1185">Reference proteome</keyword>
<name>A0AAJ5QMF5_9GAMM</name>
<dbReference type="RefSeq" id="WP_269950552.1">
    <property type="nucleotide sequence ID" value="NZ_CP104759.1"/>
</dbReference>
<reference evidence="1 2" key="1">
    <citation type="journal article" date="2022" name="J Glob Antimicrob Resist">
        <title>First complete genome of a multidrug resistant strain of the novel human pathogen Kalamiella piersonii (GABEKP28) identified in human saliva.</title>
        <authorList>
            <person name="McDonagh F."/>
            <person name="Singh N.K."/>
            <person name="Venkateswaran K."/>
            <person name="Lonappan A.M."/>
            <person name="Hallahan B."/>
            <person name="Tuohy A."/>
            <person name="Burke L."/>
            <person name="Kovarova A."/>
            <person name="Miliotis G."/>
        </authorList>
    </citation>
    <scope>NUCLEOTIDE SEQUENCE [LARGE SCALE GENOMIC DNA]</scope>
    <source>
        <strain evidence="1 2">GABEKP28</strain>
    </source>
</reference>
<dbReference type="Gene3D" id="3.40.50.300">
    <property type="entry name" value="P-loop containing nucleotide triphosphate hydrolases"/>
    <property type="match status" value="1"/>
</dbReference>
<dbReference type="InterPro" id="IPR052922">
    <property type="entry name" value="Cytidylate_Kinase-2"/>
</dbReference>
<evidence type="ECO:0000313" key="1">
    <source>
        <dbReference type="EMBL" id="WBG93147.1"/>
    </source>
</evidence>
<dbReference type="KEGG" id="kpie:N5580_18870"/>
<dbReference type="SUPFAM" id="SSF52540">
    <property type="entry name" value="P-loop containing nucleoside triphosphate hydrolases"/>
    <property type="match status" value="1"/>
</dbReference>
<gene>
    <name evidence="1" type="ORF">N5580_18870</name>
</gene>